<accession>A0ABT0RCK6</accession>
<comment type="caution">
    <text evidence="3">The sequence shown here is derived from an EMBL/GenBank/DDBJ whole genome shotgun (WGS) entry which is preliminary data.</text>
</comment>
<evidence type="ECO:0000259" key="2">
    <source>
        <dbReference type="Pfam" id="PF04024"/>
    </source>
</evidence>
<gene>
    <name evidence="3" type="ORF">LZ519_01435</name>
</gene>
<keyword evidence="4" id="KW-1185">Reference proteome</keyword>
<proteinExistence type="predicted"/>
<sequence>MFESLQRLPFLLQCNIALATSGQNSQLSVTSAGELSQPLAFRQAKTLNSLYFYVWHSACFDSGDNANRSFPMTVATAEYQNDQLATEKREPALPLRSDTFLGVCEAIGQDFGFNPNWLRIAFAPLIIMSPLSAMGAYLALGCVVAVARWLFPVALANAAQIDAGETGPAADYGQSEDRLAA</sequence>
<dbReference type="InterPro" id="IPR007168">
    <property type="entry name" value="Phageshock_PspC_N"/>
</dbReference>
<evidence type="ECO:0000313" key="4">
    <source>
        <dbReference type="Proteomes" id="UP001165343"/>
    </source>
</evidence>
<evidence type="ECO:0000313" key="3">
    <source>
        <dbReference type="EMBL" id="MCL6677985.1"/>
    </source>
</evidence>
<reference evidence="3" key="1">
    <citation type="submission" date="2022-05" db="EMBL/GenBank/DDBJ databases">
        <authorList>
            <person name="Jo J.-H."/>
            <person name="Im W.-T."/>
        </authorList>
    </citation>
    <scope>NUCLEOTIDE SEQUENCE</scope>
    <source>
        <strain evidence="3">RG327</strain>
    </source>
</reference>
<evidence type="ECO:0000256" key="1">
    <source>
        <dbReference type="SAM" id="Phobius"/>
    </source>
</evidence>
<dbReference type="RefSeq" id="WP_249866963.1">
    <property type="nucleotide sequence ID" value="NZ_JAMGBC010000001.1"/>
</dbReference>
<keyword evidence="1" id="KW-0812">Transmembrane</keyword>
<keyword evidence="1" id="KW-1133">Transmembrane helix</keyword>
<dbReference type="Pfam" id="PF04024">
    <property type="entry name" value="PspC"/>
    <property type="match status" value="1"/>
</dbReference>
<feature type="domain" description="Phage shock protein PspC N-terminal" evidence="2">
    <location>
        <begin position="99"/>
        <end position="144"/>
    </location>
</feature>
<protein>
    <submittedName>
        <fullName evidence="3">PspC domain-containing protein</fullName>
    </submittedName>
</protein>
<keyword evidence="1" id="KW-0472">Membrane</keyword>
<dbReference type="EMBL" id="JAMGBC010000001">
    <property type="protein sequence ID" value="MCL6677985.1"/>
    <property type="molecule type" value="Genomic_DNA"/>
</dbReference>
<feature type="transmembrane region" description="Helical" evidence="1">
    <location>
        <begin position="125"/>
        <end position="151"/>
    </location>
</feature>
<dbReference type="Proteomes" id="UP001165343">
    <property type="component" value="Unassembled WGS sequence"/>
</dbReference>
<organism evidence="3 4">
    <name type="scientific">Sphingomonas anseongensis</name>
    <dbReference type="NCBI Taxonomy" id="2908207"/>
    <lineage>
        <taxon>Bacteria</taxon>
        <taxon>Pseudomonadati</taxon>
        <taxon>Pseudomonadota</taxon>
        <taxon>Alphaproteobacteria</taxon>
        <taxon>Sphingomonadales</taxon>
        <taxon>Sphingomonadaceae</taxon>
        <taxon>Sphingomonas</taxon>
    </lineage>
</organism>
<name>A0ABT0RCK6_9SPHN</name>